<accession>A0A1Y3BLI3</accession>
<evidence type="ECO:0000313" key="3">
    <source>
        <dbReference type="Proteomes" id="UP000194236"/>
    </source>
</evidence>
<keyword evidence="3" id="KW-1185">Reference proteome</keyword>
<dbReference type="EMBL" id="MUJZ01011560">
    <property type="protein sequence ID" value="OTF81829.1"/>
    <property type="molecule type" value="Genomic_DNA"/>
</dbReference>
<dbReference type="Proteomes" id="UP000194236">
    <property type="component" value="Unassembled WGS sequence"/>
</dbReference>
<protein>
    <submittedName>
        <fullName evidence="2">Uncharacterized protein</fullName>
    </submittedName>
</protein>
<dbReference type="AlphaFoldDB" id="A0A1Y3BLI3"/>
<sequence length="92" mass="10373">MIDKPELQGNSASTNRSSTTAQINHCDSPNNSILIDDIKGQFEQLDANVDHKSNDGSSYKILESVKEEFDKSFNRVMDVVNQENTVDYDNDF</sequence>
<proteinExistence type="predicted"/>
<reference evidence="2 3" key="1">
    <citation type="submission" date="2017-03" db="EMBL/GenBank/DDBJ databases">
        <title>Genome Survey of Euroglyphus maynei.</title>
        <authorList>
            <person name="Arlian L.G."/>
            <person name="Morgan M.S."/>
            <person name="Rider S.D."/>
        </authorList>
    </citation>
    <scope>NUCLEOTIDE SEQUENCE [LARGE SCALE GENOMIC DNA]</scope>
    <source>
        <strain evidence="2">Arlian Lab</strain>
        <tissue evidence="2">Whole body</tissue>
    </source>
</reference>
<name>A0A1Y3BLI3_EURMA</name>
<feature type="compositionally biased region" description="Low complexity" evidence="1">
    <location>
        <begin position="10"/>
        <end position="21"/>
    </location>
</feature>
<feature type="region of interest" description="Disordered" evidence="1">
    <location>
        <begin position="1"/>
        <end position="28"/>
    </location>
</feature>
<gene>
    <name evidence="2" type="ORF">BLA29_001784</name>
</gene>
<evidence type="ECO:0000256" key="1">
    <source>
        <dbReference type="SAM" id="MobiDB-lite"/>
    </source>
</evidence>
<organism evidence="2 3">
    <name type="scientific">Euroglyphus maynei</name>
    <name type="common">Mayne's house dust mite</name>
    <dbReference type="NCBI Taxonomy" id="6958"/>
    <lineage>
        <taxon>Eukaryota</taxon>
        <taxon>Metazoa</taxon>
        <taxon>Ecdysozoa</taxon>
        <taxon>Arthropoda</taxon>
        <taxon>Chelicerata</taxon>
        <taxon>Arachnida</taxon>
        <taxon>Acari</taxon>
        <taxon>Acariformes</taxon>
        <taxon>Sarcoptiformes</taxon>
        <taxon>Astigmata</taxon>
        <taxon>Psoroptidia</taxon>
        <taxon>Analgoidea</taxon>
        <taxon>Pyroglyphidae</taxon>
        <taxon>Pyroglyphinae</taxon>
        <taxon>Euroglyphus</taxon>
    </lineage>
</organism>
<comment type="caution">
    <text evidence="2">The sequence shown here is derived from an EMBL/GenBank/DDBJ whole genome shotgun (WGS) entry which is preliminary data.</text>
</comment>
<evidence type="ECO:0000313" key="2">
    <source>
        <dbReference type="EMBL" id="OTF81829.1"/>
    </source>
</evidence>
<dbReference type="OrthoDB" id="10529006at2759"/>